<reference evidence="2" key="1">
    <citation type="submission" date="2016-11" db="UniProtKB">
        <authorList>
            <consortium name="WormBaseParasite"/>
        </authorList>
    </citation>
    <scope>IDENTIFICATION</scope>
</reference>
<name>A0A1I7WC45_HETBA</name>
<accession>A0A1I7WC45</accession>
<dbReference type="AlphaFoldDB" id="A0A1I7WC45"/>
<protein>
    <submittedName>
        <fullName evidence="2">Uncharacterized protein</fullName>
    </submittedName>
</protein>
<evidence type="ECO:0000313" key="1">
    <source>
        <dbReference type="Proteomes" id="UP000095283"/>
    </source>
</evidence>
<sequence length="34" mass="3786">MNGGEYGVVDYDIRGIITTIYNFGMTGLNPVLYE</sequence>
<evidence type="ECO:0000313" key="2">
    <source>
        <dbReference type="WBParaSite" id="Hba_02281"/>
    </source>
</evidence>
<keyword evidence="1" id="KW-1185">Reference proteome</keyword>
<proteinExistence type="predicted"/>
<dbReference type="WBParaSite" id="Hba_02281">
    <property type="protein sequence ID" value="Hba_02281"/>
    <property type="gene ID" value="Hba_02281"/>
</dbReference>
<dbReference type="Proteomes" id="UP000095283">
    <property type="component" value="Unplaced"/>
</dbReference>
<organism evidence="1 2">
    <name type="scientific">Heterorhabditis bacteriophora</name>
    <name type="common">Entomopathogenic nematode worm</name>
    <dbReference type="NCBI Taxonomy" id="37862"/>
    <lineage>
        <taxon>Eukaryota</taxon>
        <taxon>Metazoa</taxon>
        <taxon>Ecdysozoa</taxon>
        <taxon>Nematoda</taxon>
        <taxon>Chromadorea</taxon>
        <taxon>Rhabditida</taxon>
        <taxon>Rhabditina</taxon>
        <taxon>Rhabditomorpha</taxon>
        <taxon>Strongyloidea</taxon>
        <taxon>Heterorhabditidae</taxon>
        <taxon>Heterorhabditis</taxon>
    </lineage>
</organism>